<reference evidence="3 4" key="1">
    <citation type="submission" date="2023-08" db="EMBL/GenBank/DDBJ databases">
        <title>Black Yeasts Isolated from many extreme environments.</title>
        <authorList>
            <person name="Coleine C."/>
            <person name="Stajich J.E."/>
            <person name="Selbmann L."/>
        </authorList>
    </citation>
    <scope>NUCLEOTIDE SEQUENCE [LARGE SCALE GENOMIC DNA]</scope>
    <source>
        <strain evidence="3 4">CCFEE 6328</strain>
    </source>
</reference>
<dbReference type="InterPro" id="IPR018392">
    <property type="entry name" value="LysM"/>
</dbReference>
<dbReference type="SUPFAM" id="SSF54106">
    <property type="entry name" value="LysM domain"/>
    <property type="match status" value="1"/>
</dbReference>
<feature type="signal peptide" evidence="1">
    <location>
        <begin position="1"/>
        <end position="20"/>
    </location>
</feature>
<comment type="caution">
    <text evidence="3">The sequence shown here is derived from an EMBL/GenBank/DDBJ whole genome shotgun (WGS) entry which is preliminary data.</text>
</comment>
<evidence type="ECO:0000313" key="3">
    <source>
        <dbReference type="EMBL" id="KAK5054064.1"/>
    </source>
</evidence>
<dbReference type="PROSITE" id="PS51782">
    <property type="entry name" value="LYSM"/>
    <property type="match status" value="1"/>
</dbReference>
<proteinExistence type="predicted"/>
<dbReference type="Pfam" id="PF01476">
    <property type="entry name" value="LysM"/>
    <property type="match status" value="1"/>
</dbReference>
<dbReference type="SMART" id="SM00257">
    <property type="entry name" value="LysM"/>
    <property type="match status" value="2"/>
</dbReference>
<feature type="chain" id="PRO_5047284969" description="LysM domain-containing protein" evidence="1">
    <location>
        <begin position="21"/>
        <end position="235"/>
    </location>
</feature>
<feature type="domain" description="LysM" evidence="2">
    <location>
        <begin position="43"/>
        <end position="87"/>
    </location>
</feature>
<gene>
    <name evidence="3" type="ORF">LTR69_009026</name>
</gene>
<dbReference type="Proteomes" id="UP001345691">
    <property type="component" value="Unassembled WGS sequence"/>
</dbReference>
<dbReference type="InterPro" id="IPR036779">
    <property type="entry name" value="LysM_dom_sf"/>
</dbReference>
<keyword evidence="4" id="KW-1185">Reference proteome</keyword>
<evidence type="ECO:0000259" key="2">
    <source>
        <dbReference type="PROSITE" id="PS51782"/>
    </source>
</evidence>
<organism evidence="3 4">
    <name type="scientific">Exophiala sideris</name>
    <dbReference type="NCBI Taxonomy" id="1016849"/>
    <lineage>
        <taxon>Eukaryota</taxon>
        <taxon>Fungi</taxon>
        <taxon>Dikarya</taxon>
        <taxon>Ascomycota</taxon>
        <taxon>Pezizomycotina</taxon>
        <taxon>Eurotiomycetes</taxon>
        <taxon>Chaetothyriomycetidae</taxon>
        <taxon>Chaetothyriales</taxon>
        <taxon>Herpotrichiellaceae</taxon>
        <taxon>Exophiala</taxon>
    </lineage>
</organism>
<dbReference type="Gene3D" id="3.10.350.10">
    <property type="entry name" value="LysM domain"/>
    <property type="match status" value="2"/>
</dbReference>
<accession>A0ABR0J113</accession>
<name>A0ABR0J113_9EURO</name>
<dbReference type="CDD" id="cd00118">
    <property type="entry name" value="LysM"/>
    <property type="match status" value="1"/>
</dbReference>
<dbReference type="EMBL" id="JAVRRF010000024">
    <property type="protein sequence ID" value="KAK5054064.1"/>
    <property type="molecule type" value="Genomic_DNA"/>
</dbReference>
<sequence>MHIIPTTVLTATFFAGSAFAGLLPTPIDRRATCDTTKLNTTAGTYNITEGDTIFSVATATGRGVCDIARYNRLAVASLIYPGEQLAIPPQVCDPDNDTCLLVNTMPTRDCILGGPHVYTTVGNETIEYIALYKLNITVDALFNGSSRMLPDGANASTILEVGQALKVPQCYPSVCEVEPYTMQLEVYKDMAAKFGTTVGQIMGFNPSYNHSAGGGPTLTIPMNCRLLGDNYTIIS</sequence>
<protein>
    <recommendedName>
        <fullName evidence="2">LysM domain-containing protein</fullName>
    </recommendedName>
</protein>
<evidence type="ECO:0000313" key="4">
    <source>
        <dbReference type="Proteomes" id="UP001345691"/>
    </source>
</evidence>
<evidence type="ECO:0000256" key="1">
    <source>
        <dbReference type="SAM" id="SignalP"/>
    </source>
</evidence>
<keyword evidence="1" id="KW-0732">Signal</keyword>